<feature type="transmembrane region" description="Helical" evidence="1">
    <location>
        <begin position="133"/>
        <end position="157"/>
    </location>
</feature>
<evidence type="ECO:0000313" key="3">
    <source>
        <dbReference type="Proteomes" id="UP000191448"/>
    </source>
</evidence>
<reference evidence="2 3" key="1">
    <citation type="submission" date="2016-02" db="EMBL/GenBank/DDBJ databases">
        <title>Genome sequence of Clostridium thermobutyricum DSM 4928.</title>
        <authorList>
            <person name="Poehlein A."/>
            <person name="Daniel R."/>
        </authorList>
    </citation>
    <scope>NUCLEOTIDE SEQUENCE [LARGE SCALE GENOMIC DNA]</scope>
    <source>
        <strain evidence="2 3">DSM 4928</strain>
    </source>
</reference>
<dbReference type="RefSeq" id="WP_080021765.1">
    <property type="nucleotide sequence ID" value="NZ_LTAY01000020.1"/>
</dbReference>
<keyword evidence="1" id="KW-0472">Membrane</keyword>
<dbReference type="Proteomes" id="UP000191448">
    <property type="component" value="Unassembled WGS sequence"/>
</dbReference>
<dbReference type="PANTHER" id="PTHR40044:SF1">
    <property type="entry name" value="INTEGRAL MEMBRANE PROTEIN"/>
    <property type="match status" value="1"/>
</dbReference>
<dbReference type="PIRSF" id="PIRSF031501">
    <property type="entry name" value="QueT"/>
    <property type="match status" value="1"/>
</dbReference>
<dbReference type="InterPro" id="IPR010387">
    <property type="entry name" value="QueT"/>
</dbReference>
<evidence type="ECO:0000256" key="1">
    <source>
        <dbReference type="SAM" id="Phobius"/>
    </source>
</evidence>
<name>A0A1V4SZI8_9CLOT</name>
<feature type="transmembrane region" description="Helical" evidence="1">
    <location>
        <begin position="101"/>
        <end position="121"/>
    </location>
</feature>
<feature type="transmembrane region" description="Helical" evidence="1">
    <location>
        <begin position="12"/>
        <end position="31"/>
    </location>
</feature>
<dbReference type="OrthoDB" id="9786793at2"/>
<dbReference type="AlphaFoldDB" id="A0A1V4SZI8"/>
<evidence type="ECO:0000313" key="2">
    <source>
        <dbReference type="EMBL" id="OPX49916.1"/>
    </source>
</evidence>
<gene>
    <name evidence="2" type="primary">queT_1</name>
    <name evidence="2" type="ORF">CLTHE_03950</name>
</gene>
<protein>
    <submittedName>
        <fullName evidence="2">Queuosine transporter QueT</fullName>
    </submittedName>
</protein>
<sequence length="167" mass="18336">MNNKTKRIVYSALIAAIYAVGTLLLAPISFGPIQARVSEVMVLLAYFDPFYIIGLTLGCFIANILGSTFVDAIIGSFATLISVIMIYQTSKLKIQSEKIKLFISSLWPVIFNGAIIGWMLIEFGTETKTIHAMIIAGIEVACGEFLVVSILGVILAYKLKDRIRKLL</sequence>
<comment type="caution">
    <text evidence="2">The sequence shown here is derived from an EMBL/GenBank/DDBJ whole genome shotgun (WGS) entry which is preliminary data.</text>
</comment>
<accession>A0A1V4SZI8</accession>
<dbReference type="PANTHER" id="PTHR40044">
    <property type="entry name" value="INTEGRAL MEMBRANE PROTEIN-RELATED"/>
    <property type="match status" value="1"/>
</dbReference>
<keyword evidence="1" id="KW-1133">Transmembrane helix</keyword>
<organism evidence="2 3">
    <name type="scientific">Clostridium thermobutyricum DSM 4928</name>
    <dbReference type="NCBI Taxonomy" id="1121339"/>
    <lineage>
        <taxon>Bacteria</taxon>
        <taxon>Bacillati</taxon>
        <taxon>Bacillota</taxon>
        <taxon>Clostridia</taxon>
        <taxon>Eubacteriales</taxon>
        <taxon>Clostridiaceae</taxon>
        <taxon>Clostridium</taxon>
    </lineage>
</organism>
<keyword evidence="1" id="KW-0812">Transmembrane</keyword>
<proteinExistence type="predicted"/>
<feature type="transmembrane region" description="Helical" evidence="1">
    <location>
        <begin position="43"/>
        <end position="66"/>
    </location>
</feature>
<dbReference type="EMBL" id="LTAY01000020">
    <property type="protein sequence ID" value="OPX49916.1"/>
    <property type="molecule type" value="Genomic_DNA"/>
</dbReference>
<dbReference type="Pfam" id="PF06177">
    <property type="entry name" value="QueT"/>
    <property type="match status" value="1"/>
</dbReference>